<proteinExistence type="predicted"/>
<reference evidence="1 2" key="1">
    <citation type="submission" date="2016-10" db="EMBL/GenBank/DDBJ databases">
        <title>The genome sequence of Colletotrichum fioriniae PJ7.</title>
        <authorList>
            <person name="Baroncelli R."/>
        </authorList>
    </citation>
    <scope>NUCLEOTIDE SEQUENCE [LARGE SCALE GENOMIC DNA]</scope>
    <source>
        <strain evidence="1">Col 31</strain>
    </source>
</reference>
<evidence type="ECO:0000313" key="1">
    <source>
        <dbReference type="EMBL" id="KAK1450395.1"/>
    </source>
</evidence>
<sequence>MCPAPAPATGVDPGLRYAGQTAGSIPQRLKGRRTLGIALGDLQPGLFTEPSFGPYCVTGVFPVKLCQVEMALGLRDTLPSGQLKDLKQRIIGGSVVLSKSNATNVTYRNHFLYLLVVRLLSVASAGEFSSQLARSHLGRLSHASFVPCRRMFPAPTNPIESSKMFPAELNKEAKGLGV</sequence>
<name>A0AAI9U2E4_9PEZI</name>
<gene>
    <name evidence="1" type="ORF">CMEL01_07731</name>
</gene>
<keyword evidence="2" id="KW-1185">Reference proteome</keyword>
<dbReference type="EMBL" id="MLGG01000057">
    <property type="protein sequence ID" value="KAK1450395.1"/>
    <property type="molecule type" value="Genomic_DNA"/>
</dbReference>
<organism evidence="1 2">
    <name type="scientific">Colletotrichum melonis</name>
    <dbReference type="NCBI Taxonomy" id="1209925"/>
    <lineage>
        <taxon>Eukaryota</taxon>
        <taxon>Fungi</taxon>
        <taxon>Dikarya</taxon>
        <taxon>Ascomycota</taxon>
        <taxon>Pezizomycotina</taxon>
        <taxon>Sordariomycetes</taxon>
        <taxon>Hypocreomycetidae</taxon>
        <taxon>Glomerellales</taxon>
        <taxon>Glomerellaceae</taxon>
        <taxon>Colletotrichum</taxon>
        <taxon>Colletotrichum acutatum species complex</taxon>
    </lineage>
</organism>
<dbReference type="Proteomes" id="UP001239795">
    <property type="component" value="Unassembled WGS sequence"/>
</dbReference>
<accession>A0AAI9U2E4</accession>
<evidence type="ECO:0000313" key="2">
    <source>
        <dbReference type="Proteomes" id="UP001239795"/>
    </source>
</evidence>
<comment type="caution">
    <text evidence="1">The sequence shown here is derived from an EMBL/GenBank/DDBJ whole genome shotgun (WGS) entry which is preliminary data.</text>
</comment>
<protein>
    <submittedName>
        <fullName evidence="1">Uncharacterized protein</fullName>
    </submittedName>
</protein>
<dbReference type="AlphaFoldDB" id="A0AAI9U2E4"/>